<sequence length="142" mass="16287">MLHILRDCLTARDIWEHIILVDKLSWFYLDGLLEWLKTNLQNSQQLYVGNVDCWAKQYVSCSNKVTKVDLQPKISPSSLCGNWICLKTYGMVKVDRGFAAAGGVLRDQSERWIIGFNRYLGFCSVVEAELWGIKDGLELLLE</sequence>
<dbReference type="EMBL" id="JABEZW010000006">
    <property type="protein sequence ID" value="MBA0767215.1"/>
    <property type="molecule type" value="Genomic_DNA"/>
</dbReference>
<gene>
    <name evidence="2" type="ORF">Gotri_016137</name>
</gene>
<organism evidence="2 3">
    <name type="scientific">Gossypium trilobum</name>
    <dbReference type="NCBI Taxonomy" id="34281"/>
    <lineage>
        <taxon>Eukaryota</taxon>
        <taxon>Viridiplantae</taxon>
        <taxon>Streptophyta</taxon>
        <taxon>Embryophyta</taxon>
        <taxon>Tracheophyta</taxon>
        <taxon>Spermatophyta</taxon>
        <taxon>Magnoliopsida</taxon>
        <taxon>eudicotyledons</taxon>
        <taxon>Gunneridae</taxon>
        <taxon>Pentapetalae</taxon>
        <taxon>rosids</taxon>
        <taxon>malvids</taxon>
        <taxon>Malvales</taxon>
        <taxon>Malvaceae</taxon>
        <taxon>Malvoideae</taxon>
        <taxon>Gossypium</taxon>
    </lineage>
</organism>
<dbReference type="Proteomes" id="UP000593568">
    <property type="component" value="Unassembled WGS sequence"/>
</dbReference>
<protein>
    <recommendedName>
        <fullName evidence="1">RNase H type-1 domain-containing protein</fullName>
    </recommendedName>
</protein>
<feature type="domain" description="RNase H type-1" evidence="1">
    <location>
        <begin position="90"/>
        <end position="141"/>
    </location>
</feature>
<dbReference type="AlphaFoldDB" id="A0A7J9E3S2"/>
<dbReference type="GO" id="GO:0004523">
    <property type="term" value="F:RNA-DNA hybrid ribonuclease activity"/>
    <property type="evidence" value="ECO:0007669"/>
    <property type="project" value="InterPro"/>
</dbReference>
<name>A0A7J9E3S2_9ROSI</name>
<reference evidence="2 3" key="1">
    <citation type="journal article" date="2019" name="Genome Biol. Evol.">
        <title>Insights into the evolution of the New World diploid cottons (Gossypium, subgenus Houzingenia) based on genome sequencing.</title>
        <authorList>
            <person name="Grover C.E."/>
            <person name="Arick M.A. 2nd"/>
            <person name="Thrash A."/>
            <person name="Conover J.L."/>
            <person name="Sanders W.S."/>
            <person name="Peterson D.G."/>
            <person name="Frelichowski J.E."/>
            <person name="Scheffler J.A."/>
            <person name="Scheffler B.E."/>
            <person name="Wendel J.F."/>
        </authorList>
    </citation>
    <scope>NUCLEOTIDE SEQUENCE [LARGE SCALE GENOMIC DNA]</scope>
    <source>
        <strain evidence="2">8</strain>
        <tissue evidence="2">Leaf</tissue>
    </source>
</reference>
<dbReference type="PANTHER" id="PTHR47723">
    <property type="entry name" value="OS05G0353850 PROTEIN"/>
    <property type="match status" value="1"/>
</dbReference>
<comment type="caution">
    <text evidence="2">The sequence shown here is derived from an EMBL/GenBank/DDBJ whole genome shotgun (WGS) entry which is preliminary data.</text>
</comment>
<evidence type="ECO:0000313" key="2">
    <source>
        <dbReference type="EMBL" id="MBA0767215.1"/>
    </source>
</evidence>
<dbReference type="PANTHER" id="PTHR47723:SF19">
    <property type="entry name" value="POLYNUCLEOTIDYL TRANSFERASE, RIBONUCLEASE H-LIKE SUPERFAMILY PROTEIN"/>
    <property type="match status" value="1"/>
</dbReference>
<dbReference type="GO" id="GO:0003676">
    <property type="term" value="F:nucleic acid binding"/>
    <property type="evidence" value="ECO:0007669"/>
    <property type="project" value="InterPro"/>
</dbReference>
<dbReference type="InterPro" id="IPR053151">
    <property type="entry name" value="RNase_H-like"/>
</dbReference>
<dbReference type="InterPro" id="IPR002156">
    <property type="entry name" value="RNaseH_domain"/>
</dbReference>
<evidence type="ECO:0000259" key="1">
    <source>
        <dbReference type="Pfam" id="PF13456"/>
    </source>
</evidence>
<keyword evidence="3" id="KW-1185">Reference proteome</keyword>
<evidence type="ECO:0000313" key="3">
    <source>
        <dbReference type="Proteomes" id="UP000593568"/>
    </source>
</evidence>
<proteinExistence type="predicted"/>
<dbReference type="Pfam" id="PF13456">
    <property type="entry name" value="RVT_3"/>
    <property type="match status" value="1"/>
</dbReference>
<accession>A0A7J9E3S2</accession>